<comment type="similarity">
    <text evidence="3">Belongs to the PTPS family. QueD subfamily.</text>
</comment>
<organism evidence="11 12">
    <name type="scientific">Fulvivirga lutea</name>
    <dbReference type="NCBI Taxonomy" id="2810512"/>
    <lineage>
        <taxon>Bacteria</taxon>
        <taxon>Pseudomonadati</taxon>
        <taxon>Bacteroidota</taxon>
        <taxon>Cytophagia</taxon>
        <taxon>Cytophagales</taxon>
        <taxon>Fulvivirgaceae</taxon>
        <taxon>Fulvivirga</taxon>
    </lineage>
</organism>
<dbReference type="SUPFAM" id="SSF55620">
    <property type="entry name" value="Tetrahydrobiopterin biosynthesis enzymes-like"/>
    <property type="match status" value="1"/>
</dbReference>
<evidence type="ECO:0000256" key="7">
    <source>
        <dbReference type="ARBA" id="ARBA00022833"/>
    </source>
</evidence>
<keyword evidence="6" id="KW-0479">Metal-binding</keyword>
<sequence>MVFVSRHEHFNAAHKLYNPNWSEEKNEEVFGPCANSNWHGHNFEIIVTVKGEPDKETGFVIDLKKLSSLIRKEIIAKVDHKNLNLDVDFMIGKMASTENLVIEFWKILKPQIELIAPNAQLYSIKLYETPRNFVEYYG</sequence>
<dbReference type="Proteomes" id="UP000662783">
    <property type="component" value="Chromosome"/>
</dbReference>
<reference evidence="11" key="1">
    <citation type="submission" date="2021-02" db="EMBL/GenBank/DDBJ databases">
        <title>Fulvivirga sp. S481 isolated from sea water.</title>
        <authorList>
            <person name="Bae S.S."/>
            <person name="Baek K."/>
        </authorList>
    </citation>
    <scope>NUCLEOTIDE SEQUENCE</scope>
    <source>
        <strain evidence="11">S481</strain>
    </source>
</reference>
<dbReference type="FunFam" id="3.30.479.10:FF:000003">
    <property type="entry name" value="6-pyruvoyl tetrahydrobiopterin synthase"/>
    <property type="match status" value="1"/>
</dbReference>
<gene>
    <name evidence="11" type="ORF">JR347_17135</name>
</gene>
<evidence type="ECO:0000256" key="5">
    <source>
        <dbReference type="ARBA" id="ARBA00018141"/>
    </source>
</evidence>
<name>A0A974WK46_9BACT</name>
<keyword evidence="8" id="KW-0456">Lyase</keyword>
<evidence type="ECO:0000256" key="3">
    <source>
        <dbReference type="ARBA" id="ARBA00008900"/>
    </source>
</evidence>
<evidence type="ECO:0000256" key="4">
    <source>
        <dbReference type="ARBA" id="ARBA00012982"/>
    </source>
</evidence>
<dbReference type="PANTHER" id="PTHR12589">
    <property type="entry name" value="PYRUVOYL TETRAHYDROBIOPTERIN SYNTHASE"/>
    <property type="match status" value="1"/>
</dbReference>
<evidence type="ECO:0000313" key="12">
    <source>
        <dbReference type="Proteomes" id="UP000662783"/>
    </source>
</evidence>
<dbReference type="EC" id="4.1.2.50" evidence="4"/>
<dbReference type="PANTHER" id="PTHR12589:SF7">
    <property type="entry name" value="6-PYRUVOYL TETRAHYDROBIOPTERIN SYNTHASE"/>
    <property type="match status" value="1"/>
</dbReference>
<accession>A0A974WK46</accession>
<evidence type="ECO:0000313" key="11">
    <source>
        <dbReference type="EMBL" id="QSE99439.1"/>
    </source>
</evidence>
<keyword evidence="7" id="KW-0862">Zinc</keyword>
<dbReference type="AlphaFoldDB" id="A0A974WK46"/>
<dbReference type="GO" id="GO:0046872">
    <property type="term" value="F:metal ion binding"/>
    <property type="evidence" value="ECO:0007669"/>
    <property type="project" value="UniProtKB-KW"/>
</dbReference>
<evidence type="ECO:0000256" key="6">
    <source>
        <dbReference type="ARBA" id="ARBA00022723"/>
    </source>
</evidence>
<dbReference type="Pfam" id="PF01242">
    <property type="entry name" value="PTPS"/>
    <property type="match status" value="1"/>
</dbReference>
<protein>
    <recommendedName>
        <fullName evidence="5">6-carboxy-5,6,7,8-tetrahydropterin synthase</fullName>
        <ecNumber evidence="4">4.1.2.50</ecNumber>
    </recommendedName>
    <alternativeName>
        <fullName evidence="9">Queuosine biosynthesis protein QueD</fullName>
    </alternativeName>
</protein>
<evidence type="ECO:0000256" key="10">
    <source>
        <dbReference type="ARBA" id="ARBA00048807"/>
    </source>
</evidence>
<dbReference type="RefSeq" id="WP_205723950.1">
    <property type="nucleotide sequence ID" value="NZ_CP070608.1"/>
</dbReference>
<comment type="cofactor">
    <cofactor evidence="1">
        <name>Zn(2+)</name>
        <dbReference type="ChEBI" id="CHEBI:29105"/>
    </cofactor>
</comment>
<dbReference type="EMBL" id="CP070608">
    <property type="protein sequence ID" value="QSE99439.1"/>
    <property type="molecule type" value="Genomic_DNA"/>
</dbReference>
<evidence type="ECO:0000256" key="9">
    <source>
        <dbReference type="ARBA" id="ARBA00031449"/>
    </source>
</evidence>
<proteinExistence type="inferred from homology"/>
<keyword evidence="12" id="KW-1185">Reference proteome</keyword>
<comment type="pathway">
    <text evidence="2">Purine metabolism; 7-cyano-7-deazaguanine biosynthesis.</text>
</comment>
<dbReference type="InterPro" id="IPR007115">
    <property type="entry name" value="6-PTP_synth/QueD"/>
</dbReference>
<dbReference type="InterPro" id="IPR038418">
    <property type="entry name" value="6-PTP_synth/QueD_sf"/>
</dbReference>
<evidence type="ECO:0000256" key="2">
    <source>
        <dbReference type="ARBA" id="ARBA00005061"/>
    </source>
</evidence>
<comment type="catalytic activity">
    <reaction evidence="10">
        <text>7,8-dihydroneopterin 3'-triphosphate + H2O = 6-carboxy-5,6,7,8-tetrahydropterin + triphosphate + acetaldehyde + 2 H(+)</text>
        <dbReference type="Rhea" id="RHEA:27966"/>
        <dbReference type="ChEBI" id="CHEBI:15343"/>
        <dbReference type="ChEBI" id="CHEBI:15377"/>
        <dbReference type="ChEBI" id="CHEBI:15378"/>
        <dbReference type="ChEBI" id="CHEBI:18036"/>
        <dbReference type="ChEBI" id="CHEBI:58462"/>
        <dbReference type="ChEBI" id="CHEBI:61032"/>
        <dbReference type="EC" id="4.1.2.50"/>
    </reaction>
</comment>
<evidence type="ECO:0000256" key="8">
    <source>
        <dbReference type="ARBA" id="ARBA00023239"/>
    </source>
</evidence>
<dbReference type="KEGG" id="fuv:JR347_17135"/>
<dbReference type="GO" id="GO:0070497">
    <property type="term" value="F:6-carboxytetrahydropterin synthase activity"/>
    <property type="evidence" value="ECO:0007669"/>
    <property type="project" value="UniProtKB-EC"/>
</dbReference>
<evidence type="ECO:0000256" key="1">
    <source>
        <dbReference type="ARBA" id="ARBA00001947"/>
    </source>
</evidence>
<dbReference type="Gene3D" id="3.30.479.10">
    <property type="entry name" value="6-pyruvoyl tetrahydropterin synthase/QueD"/>
    <property type="match status" value="1"/>
</dbReference>